<name>A0A7S4JPC9_GUITH</name>
<evidence type="ECO:0000256" key="1">
    <source>
        <dbReference type="SAM" id="SignalP"/>
    </source>
</evidence>
<dbReference type="InterPro" id="IPR029044">
    <property type="entry name" value="Nucleotide-diphossugar_trans"/>
</dbReference>
<feature type="signal peptide" evidence="1">
    <location>
        <begin position="1"/>
        <end position="25"/>
    </location>
</feature>
<keyword evidence="1" id="KW-0732">Signal</keyword>
<evidence type="ECO:0000313" key="2">
    <source>
        <dbReference type="EMBL" id="CAE2269724.1"/>
    </source>
</evidence>
<dbReference type="AlphaFoldDB" id="A0A7S4JPC9"/>
<proteinExistence type="predicted"/>
<sequence length="375" mass="42791">MICRQPWKPSSFLFLVFFFIVCIDAKDDEFVKLVGLVPVRDEAHLLPSCLRALAKIVHAIVVLDDCSVDGSAEVAYSLEEECRIERVERSRTCRTDGGSGVVLPFWGSEADHRAYLLELGRSVGGTHFLAIDADEVVVVGEGKMGEMKEFRDMFLNLKPGDLLVLHYITMFSSSKEYRSDKSDFKAVGFVDQHRARYRRKAGDDPLHTQRIPFFERPGKVWELRFDQKTHPPSVAVLHFGFSNLANARMKNVIYNFFDIISSTLKTRRDMNDGLESQGLTSASESSIIQTRLARMPRQWERCLQGWNFNFEAFETPQVAEWREMLILAWLSRDEGPSKFSGLKSLELLRRHVFSSLSPLDAKRTRAMLARLEGAT</sequence>
<accession>A0A7S4JPC9</accession>
<dbReference type="EMBL" id="HBKN01008553">
    <property type="protein sequence ID" value="CAE2269724.1"/>
    <property type="molecule type" value="Transcribed_RNA"/>
</dbReference>
<organism evidence="2">
    <name type="scientific">Guillardia theta</name>
    <name type="common">Cryptophyte</name>
    <name type="synonym">Cryptomonas phi</name>
    <dbReference type="NCBI Taxonomy" id="55529"/>
    <lineage>
        <taxon>Eukaryota</taxon>
        <taxon>Cryptophyceae</taxon>
        <taxon>Pyrenomonadales</taxon>
        <taxon>Geminigeraceae</taxon>
        <taxon>Guillardia</taxon>
    </lineage>
</organism>
<dbReference type="Gene3D" id="3.90.550.10">
    <property type="entry name" value="Spore Coat Polysaccharide Biosynthesis Protein SpsA, Chain A"/>
    <property type="match status" value="1"/>
</dbReference>
<dbReference type="SUPFAM" id="SSF53448">
    <property type="entry name" value="Nucleotide-diphospho-sugar transferases"/>
    <property type="match status" value="1"/>
</dbReference>
<evidence type="ECO:0008006" key="3">
    <source>
        <dbReference type="Google" id="ProtNLM"/>
    </source>
</evidence>
<reference evidence="2" key="1">
    <citation type="submission" date="2021-01" db="EMBL/GenBank/DDBJ databases">
        <authorList>
            <person name="Corre E."/>
            <person name="Pelletier E."/>
            <person name="Niang G."/>
            <person name="Scheremetjew M."/>
            <person name="Finn R."/>
            <person name="Kale V."/>
            <person name="Holt S."/>
            <person name="Cochrane G."/>
            <person name="Meng A."/>
            <person name="Brown T."/>
            <person name="Cohen L."/>
        </authorList>
    </citation>
    <scope>NUCLEOTIDE SEQUENCE</scope>
    <source>
        <strain evidence="2">CCMP 2712</strain>
    </source>
</reference>
<feature type="chain" id="PRO_5031178567" description="Glycosyltransferase 2-like domain-containing protein" evidence="1">
    <location>
        <begin position="26"/>
        <end position="375"/>
    </location>
</feature>
<protein>
    <recommendedName>
        <fullName evidence="3">Glycosyltransferase 2-like domain-containing protein</fullName>
    </recommendedName>
</protein>
<gene>
    <name evidence="2" type="ORF">GTHE00462_LOCUS6700</name>
</gene>